<dbReference type="RefSeq" id="WP_204868291.1">
    <property type="nucleotide sequence ID" value="NZ_JAFBBK010000001.1"/>
</dbReference>
<proteinExistence type="predicted"/>
<dbReference type="Pfam" id="PF10604">
    <property type="entry name" value="Polyketide_cyc2"/>
    <property type="match status" value="1"/>
</dbReference>
<dbReference type="InterPro" id="IPR019587">
    <property type="entry name" value="Polyketide_cyclase/dehydratase"/>
</dbReference>
<dbReference type="Proteomes" id="UP000703038">
    <property type="component" value="Unassembled WGS sequence"/>
</dbReference>
<dbReference type="EMBL" id="JAFBBK010000001">
    <property type="protein sequence ID" value="MBM7415268.1"/>
    <property type="molecule type" value="Genomic_DNA"/>
</dbReference>
<organism evidence="1 2">
    <name type="scientific">Rhodococcoides corynebacterioides</name>
    <dbReference type="NCBI Taxonomy" id="53972"/>
    <lineage>
        <taxon>Bacteria</taxon>
        <taxon>Bacillati</taxon>
        <taxon>Actinomycetota</taxon>
        <taxon>Actinomycetes</taxon>
        <taxon>Mycobacteriales</taxon>
        <taxon>Nocardiaceae</taxon>
        <taxon>Rhodococcoides</taxon>
    </lineage>
</organism>
<comment type="caution">
    <text evidence="1">The sequence shown here is derived from an EMBL/GenBank/DDBJ whole genome shotgun (WGS) entry which is preliminary data.</text>
</comment>
<dbReference type="Gene3D" id="3.30.530.20">
    <property type="match status" value="1"/>
</dbReference>
<evidence type="ECO:0000313" key="1">
    <source>
        <dbReference type="EMBL" id="MBM7415268.1"/>
    </source>
</evidence>
<dbReference type="InterPro" id="IPR023393">
    <property type="entry name" value="START-like_dom_sf"/>
</dbReference>
<evidence type="ECO:0000313" key="2">
    <source>
        <dbReference type="Proteomes" id="UP000703038"/>
    </source>
</evidence>
<accession>A0ABS2KTJ9</accession>
<reference evidence="1 2" key="1">
    <citation type="submission" date="2021-01" db="EMBL/GenBank/DDBJ databases">
        <title>Genomics of switchgrass bacterial isolates.</title>
        <authorList>
            <person name="Shade A."/>
        </authorList>
    </citation>
    <scope>NUCLEOTIDE SEQUENCE [LARGE SCALE GENOMIC DNA]</scope>
    <source>
        <strain evidence="1 2">PvP111</strain>
    </source>
</reference>
<keyword evidence="2" id="KW-1185">Reference proteome</keyword>
<dbReference type="SUPFAM" id="SSF55961">
    <property type="entry name" value="Bet v1-like"/>
    <property type="match status" value="1"/>
</dbReference>
<gene>
    <name evidence="1" type="ORF">JOE42_002001</name>
</gene>
<name>A0ABS2KTJ9_9NOCA</name>
<protein>
    <submittedName>
        <fullName evidence="1">Carbon monoxide dehydrogenase subunit G</fullName>
    </submittedName>
</protein>
<dbReference type="CDD" id="cd08865">
    <property type="entry name" value="SRPBCC_10"/>
    <property type="match status" value="1"/>
</dbReference>
<sequence>MVDVTRTFTVSRARADVAAYLRDFANATEWDPGTVECTQSTPGPVAVGTEWNNTSKLYGISTELTYRLEVDEPGHIVLRGTNKTATSIDDITLSEAGPNSTEITYHANIEFNGLAKLADPLAGVAFERVGKETEEQMTAALQK</sequence>